<dbReference type="PANTHER" id="PTHR10824:SF36">
    <property type="entry name" value="ACYL-COA THIOESTERASE 17-RELATED"/>
    <property type="match status" value="1"/>
</dbReference>
<dbReference type="GO" id="GO:0006637">
    <property type="term" value="P:acyl-CoA metabolic process"/>
    <property type="evidence" value="ECO:0007669"/>
    <property type="project" value="InterPro"/>
</dbReference>
<feature type="domain" description="BAAT/Acyl-CoA thioester hydrolase C-terminal" evidence="4">
    <location>
        <begin position="210"/>
        <end position="433"/>
    </location>
</feature>
<proteinExistence type="inferred from homology"/>
<dbReference type="InterPro" id="IPR029058">
    <property type="entry name" value="AB_hydrolase_fold"/>
</dbReference>
<dbReference type="InterPro" id="IPR014940">
    <property type="entry name" value="BAAT_C"/>
</dbReference>
<protein>
    <submittedName>
        <fullName evidence="5">Uncharacterized protein</fullName>
    </submittedName>
</protein>
<dbReference type="SUPFAM" id="SSF53474">
    <property type="entry name" value="alpha/beta-Hydrolases"/>
    <property type="match status" value="1"/>
</dbReference>
<dbReference type="FunFam" id="3.40.50.1820:FF:000024">
    <property type="entry name" value="acyl-coenzyme A thioesterase 4"/>
    <property type="match status" value="1"/>
</dbReference>
<dbReference type="Gene3D" id="3.40.50.1820">
    <property type="entry name" value="alpha/beta hydrolase"/>
    <property type="match status" value="1"/>
</dbReference>
<dbReference type="PIRSF" id="PIRSF016521">
    <property type="entry name" value="Acyl-CoA_hydro"/>
    <property type="match status" value="1"/>
</dbReference>
<name>A0AAW1EU11_ZOAVI</name>
<feature type="active site" description="Charge relay system" evidence="2">
    <location>
        <position position="366"/>
    </location>
</feature>
<evidence type="ECO:0000313" key="6">
    <source>
        <dbReference type="Proteomes" id="UP001488805"/>
    </source>
</evidence>
<comment type="similarity">
    <text evidence="1">Belongs to the C/M/P thioester hydrolase family.</text>
</comment>
<evidence type="ECO:0000259" key="4">
    <source>
        <dbReference type="Pfam" id="PF08840"/>
    </source>
</evidence>
<dbReference type="Pfam" id="PF08840">
    <property type="entry name" value="BAAT_C"/>
    <property type="match status" value="1"/>
</dbReference>
<evidence type="ECO:0000313" key="5">
    <source>
        <dbReference type="EMBL" id="KAK9525883.1"/>
    </source>
</evidence>
<dbReference type="InterPro" id="IPR006862">
    <property type="entry name" value="Thio_Ohase/aa_AcTrfase"/>
</dbReference>
<dbReference type="GO" id="GO:0047617">
    <property type="term" value="F:fatty acyl-CoA hydrolase activity"/>
    <property type="evidence" value="ECO:0007669"/>
    <property type="project" value="TreeGrafter"/>
</dbReference>
<reference evidence="5 6" key="1">
    <citation type="journal article" date="2024" name="Genome Biol. Evol.">
        <title>Chromosome-level genome assembly of the viviparous eelpout Zoarces viviparus.</title>
        <authorList>
            <person name="Fuhrmann N."/>
            <person name="Brasseur M.V."/>
            <person name="Bakowski C.E."/>
            <person name="Podsiadlowski L."/>
            <person name="Prost S."/>
            <person name="Krehenwinkel H."/>
            <person name="Mayer C."/>
        </authorList>
    </citation>
    <scope>NUCLEOTIDE SEQUENCE [LARGE SCALE GENOMIC DNA]</scope>
    <source>
        <strain evidence="5">NO-MEL_2022_Ind0_liver</strain>
    </source>
</reference>
<organism evidence="5 6">
    <name type="scientific">Zoarces viviparus</name>
    <name type="common">Viviparous eelpout</name>
    <name type="synonym">Blennius viviparus</name>
    <dbReference type="NCBI Taxonomy" id="48416"/>
    <lineage>
        <taxon>Eukaryota</taxon>
        <taxon>Metazoa</taxon>
        <taxon>Chordata</taxon>
        <taxon>Craniata</taxon>
        <taxon>Vertebrata</taxon>
        <taxon>Euteleostomi</taxon>
        <taxon>Actinopterygii</taxon>
        <taxon>Neopterygii</taxon>
        <taxon>Teleostei</taxon>
        <taxon>Neoteleostei</taxon>
        <taxon>Acanthomorphata</taxon>
        <taxon>Eupercaria</taxon>
        <taxon>Perciformes</taxon>
        <taxon>Cottioidei</taxon>
        <taxon>Zoarcales</taxon>
        <taxon>Zoarcidae</taxon>
        <taxon>Zoarcinae</taxon>
        <taxon>Zoarces</taxon>
    </lineage>
</organism>
<sequence length="442" mass="49167">MSLTVPPVVSVVPSRALVDETFEVAVQNLPPGSPVTLHSLHLSEDEDFWEAFGHYISDHRGTVSLAADFSFGGTYTGKEAMGLLWSMRPVPGSREGLRLRKRNVCSPLLVNISVYSGHVEEGFRQQAPLASALTERWYMGPGVRRMEVRERGVRGTLFLPPGPGPFPGLLDMWGGGGGLLEYRSALLASHGYVSLALEYFSADELKSAEIEFSYFETAFNIVSQHPQVIPDRVGMFGLSLGSVVTSYLAAESSVIKPRCCVCIAGIHVYPRGETLKGFYRVLFSNAHKLRVDENNHEIWRDRLLPLPDDLSLKVDVGKINCPMLLVNGRDDQNLPAVEYAEDMAKMMRAAGKEHLLTRIEYLDAGHLIEPPYSPHFRATTFMKDGTKVEFCSSNNQILYSVAILLWGGRTKPHSDAQEDSWNKILAFLQHHLYSSQTLKAKM</sequence>
<keyword evidence="6" id="KW-1185">Reference proteome</keyword>
<dbReference type="Gene3D" id="2.60.40.2240">
    <property type="entry name" value="Acyl-CoA thioester hydrolase/BAAT N-terminal domain"/>
    <property type="match status" value="1"/>
</dbReference>
<comment type="caution">
    <text evidence="5">The sequence shown here is derived from an EMBL/GenBank/DDBJ whole genome shotgun (WGS) entry which is preliminary data.</text>
</comment>
<evidence type="ECO:0000256" key="2">
    <source>
        <dbReference type="PIRSR" id="PIRSR016521-1"/>
    </source>
</evidence>
<feature type="active site" description="Charge relay system" evidence="2">
    <location>
        <position position="331"/>
    </location>
</feature>
<dbReference type="InterPro" id="IPR042490">
    <property type="entry name" value="Thio_Ohase/BAAT_N"/>
</dbReference>
<dbReference type="AlphaFoldDB" id="A0AAW1EU11"/>
<dbReference type="FunFam" id="2.60.40.2240:FF:000002">
    <property type="entry name" value="Acyl-CoA thioesterase 18"/>
    <property type="match status" value="1"/>
</dbReference>
<dbReference type="InterPro" id="IPR016662">
    <property type="entry name" value="Acyl-CoA_thioEstase_long-chain"/>
</dbReference>
<dbReference type="Proteomes" id="UP001488805">
    <property type="component" value="Unassembled WGS sequence"/>
</dbReference>
<gene>
    <name evidence="5" type="ORF">VZT92_016556</name>
</gene>
<dbReference type="GO" id="GO:0006631">
    <property type="term" value="P:fatty acid metabolic process"/>
    <property type="evidence" value="ECO:0007669"/>
    <property type="project" value="TreeGrafter"/>
</dbReference>
<dbReference type="PANTHER" id="PTHR10824">
    <property type="entry name" value="ACYL-COENZYME A THIOESTERASE-RELATED"/>
    <property type="match status" value="1"/>
</dbReference>
<dbReference type="Pfam" id="PF04775">
    <property type="entry name" value="Bile_Hydr_Trans"/>
    <property type="match status" value="1"/>
</dbReference>
<accession>A0AAW1EU11</accession>
<evidence type="ECO:0000256" key="1">
    <source>
        <dbReference type="ARBA" id="ARBA00006538"/>
    </source>
</evidence>
<dbReference type="EMBL" id="JBCEZU010000134">
    <property type="protein sequence ID" value="KAK9525883.1"/>
    <property type="molecule type" value="Genomic_DNA"/>
</dbReference>
<evidence type="ECO:0000259" key="3">
    <source>
        <dbReference type="Pfam" id="PF04775"/>
    </source>
</evidence>
<feature type="domain" description="Acyl-CoA thioester hydrolase/bile acid-CoA amino acid N-acetyltransferase" evidence="3">
    <location>
        <begin position="19"/>
        <end position="150"/>
    </location>
</feature>
<feature type="active site" description="Charge relay system" evidence="2">
    <location>
        <position position="239"/>
    </location>
</feature>